<protein>
    <recommendedName>
        <fullName evidence="4">Flavoprotein domain-containing protein</fullName>
    </recommendedName>
</protein>
<dbReference type="GO" id="GO:0071513">
    <property type="term" value="C:phosphopantothenoylcysteine decarboxylase complex"/>
    <property type="evidence" value="ECO:0007669"/>
    <property type="project" value="TreeGrafter"/>
</dbReference>
<dbReference type="GO" id="GO:0015937">
    <property type="term" value="P:coenzyme A biosynthetic process"/>
    <property type="evidence" value="ECO:0007669"/>
    <property type="project" value="UniProtKB-KW"/>
</dbReference>
<feature type="domain" description="Flavoprotein" evidence="4">
    <location>
        <begin position="191"/>
        <end position="428"/>
    </location>
</feature>
<feature type="compositionally biased region" description="Polar residues" evidence="3">
    <location>
        <begin position="24"/>
        <end position="35"/>
    </location>
</feature>
<dbReference type="GO" id="GO:0004633">
    <property type="term" value="F:phosphopantothenoylcysteine decarboxylase activity"/>
    <property type="evidence" value="ECO:0007669"/>
    <property type="project" value="TreeGrafter"/>
</dbReference>
<dbReference type="PANTHER" id="PTHR14359">
    <property type="entry name" value="HOMO-OLIGOMERIC FLAVIN CONTAINING CYS DECARBOXYLASE FAMILY"/>
    <property type="match status" value="1"/>
</dbReference>
<dbReference type="Pfam" id="PF02441">
    <property type="entry name" value="Flavoprotein"/>
    <property type="match status" value="1"/>
</dbReference>
<evidence type="ECO:0000313" key="6">
    <source>
        <dbReference type="Proteomes" id="UP001152885"/>
    </source>
</evidence>
<reference evidence="5" key="1">
    <citation type="submission" date="2022-12" db="EMBL/GenBank/DDBJ databases">
        <authorList>
            <person name="Brejova B."/>
        </authorList>
    </citation>
    <scope>NUCLEOTIDE SEQUENCE</scope>
</reference>
<name>A0A9W4TVR5_9ASCO</name>
<dbReference type="AlphaFoldDB" id="A0A9W4TVR5"/>
<proteinExistence type="inferred from homology"/>
<dbReference type="GO" id="GO:0010181">
    <property type="term" value="F:FMN binding"/>
    <property type="evidence" value="ECO:0007669"/>
    <property type="project" value="TreeGrafter"/>
</dbReference>
<feature type="compositionally biased region" description="Basic and acidic residues" evidence="3">
    <location>
        <begin position="449"/>
        <end position="474"/>
    </location>
</feature>
<gene>
    <name evidence="5" type="ORF">CANVERA_P2301</name>
</gene>
<dbReference type="Proteomes" id="UP001152885">
    <property type="component" value="Unassembled WGS sequence"/>
</dbReference>
<feature type="region of interest" description="Disordered" evidence="3">
    <location>
        <begin position="428"/>
        <end position="474"/>
    </location>
</feature>
<evidence type="ECO:0000259" key="4">
    <source>
        <dbReference type="Pfam" id="PF02441"/>
    </source>
</evidence>
<dbReference type="InterPro" id="IPR036551">
    <property type="entry name" value="Flavin_trans-like"/>
</dbReference>
<accession>A0A9W4TVR5</accession>
<comment type="caution">
    <text evidence="5">The sequence shown here is derived from an EMBL/GenBank/DDBJ whole genome shotgun (WGS) entry which is preliminary data.</text>
</comment>
<dbReference type="Gene3D" id="3.40.50.1950">
    <property type="entry name" value="Flavin prenyltransferase-like"/>
    <property type="match status" value="1"/>
</dbReference>
<keyword evidence="1" id="KW-0173">Coenzyme A biosynthesis</keyword>
<feature type="compositionally biased region" description="Acidic residues" evidence="3">
    <location>
        <begin position="433"/>
        <end position="448"/>
    </location>
</feature>
<evidence type="ECO:0000313" key="5">
    <source>
        <dbReference type="EMBL" id="CAI5757789.1"/>
    </source>
</evidence>
<evidence type="ECO:0000256" key="1">
    <source>
        <dbReference type="ARBA" id="ARBA00022993"/>
    </source>
</evidence>
<keyword evidence="6" id="KW-1185">Reference proteome</keyword>
<feature type="region of interest" description="Disordered" evidence="3">
    <location>
        <begin position="1"/>
        <end position="76"/>
    </location>
</feature>
<dbReference type="PANTHER" id="PTHR14359:SF6">
    <property type="entry name" value="PHOSPHOPANTOTHENOYLCYSTEINE DECARBOXYLASE"/>
    <property type="match status" value="1"/>
</dbReference>
<sequence length="540" mass="61163">MSSSQNNNKDDDPLHLHSPIPTKPLTQPQHSFTKSELSKDSKKMPSLVVKQDPNLKSCLTNTSQASSTTNLEQQQPLEPQQSILVDHFAKTNQHPQIVTNDTISPNMHGLIEQQQTPVVSSISSQITSPETQQTQQPPGISRINSLRYSEQDDKKFIRQSSSTNIPIPKLDQSTEQLNPFHEYLNDDNKLHLLIGITGCISINKNIFLIIEKLFELYTKEKLEIQVILTESAEYILSEKLYKLEQLGVKVWFHDDGEKYFLTSPFQKIYSKAITSGTIPPKSKITPQVLQQYSLAYDLQKWTDVLLLAPLSANTVAKLINGLADNLLTDLLHIWPIPHTQPTITHDQKNSNVISNDSIISPKPIISALALTTAMYGHPITKKQLGLLQETYPNMLILKPVEKIVDNNGNIGMGGMRSWREVVDFVCKKLGPPPEEEENDDDEEDEKEEENDKKPTKKLEISHQDEKLPPIINESRKASIEFHENLKDLVNIREEPEYAKHEERKRGNTISRKELEEHEKLASQNAILNSNIGITPTSIKE</sequence>
<comment type="similarity">
    <text evidence="2">Belongs to the HFCD (homooligomeric flavin containing Cys decarboxylase) superfamily.</text>
</comment>
<dbReference type="EMBL" id="CANTUO010000002">
    <property type="protein sequence ID" value="CAI5757789.1"/>
    <property type="molecule type" value="Genomic_DNA"/>
</dbReference>
<dbReference type="OrthoDB" id="70387at2759"/>
<evidence type="ECO:0000256" key="3">
    <source>
        <dbReference type="SAM" id="MobiDB-lite"/>
    </source>
</evidence>
<dbReference type="InterPro" id="IPR003382">
    <property type="entry name" value="Flavoprotein"/>
</dbReference>
<dbReference type="SUPFAM" id="SSF52507">
    <property type="entry name" value="Homo-oligomeric flavin-containing Cys decarboxylases, HFCD"/>
    <property type="match status" value="1"/>
</dbReference>
<evidence type="ECO:0000256" key="2">
    <source>
        <dbReference type="ARBA" id="ARBA00038350"/>
    </source>
</evidence>
<feature type="compositionally biased region" description="Polar residues" evidence="3">
    <location>
        <begin position="57"/>
        <end position="70"/>
    </location>
</feature>
<organism evidence="5 6">
    <name type="scientific">Candida verbasci</name>
    <dbReference type="NCBI Taxonomy" id="1227364"/>
    <lineage>
        <taxon>Eukaryota</taxon>
        <taxon>Fungi</taxon>
        <taxon>Dikarya</taxon>
        <taxon>Ascomycota</taxon>
        <taxon>Saccharomycotina</taxon>
        <taxon>Pichiomycetes</taxon>
        <taxon>Debaryomycetaceae</taxon>
        <taxon>Candida/Lodderomyces clade</taxon>
        <taxon>Candida</taxon>
    </lineage>
</organism>